<keyword evidence="3" id="KW-0813">Transport</keyword>
<sequence>MFAARGSQAHRPTETKAKADQDHIDGGFNRTLPDILLRQDRNSPGGTDSLESRTTLSDDSTDDRSTPDFNAGAIDEDSIYSKNEHTLVAYFGPLPREVDEALDKTDFYTQPMHAKIDLDAGFGIVVSQKKCYIWAVQKNTTYRSPPVCFMLPMPPNSLNSIETSMLLPVVIITMSDDQYPGVLACSPDGTCWYWNNIDMCFANVDHHVDTKIDIAQDDYVSHVECAGPLGYFFGTRYANVYQVSIKKQYGTAALASTQLRGKSGGAIASIFSMVGMAPALDTTQKIASMTSGPVLQDQHGRWDLFTMTRRSLFKWNIHRSGECTFESEISLKEKVTERILADFSANMPFGSDPRVRLLDIEYIKNGRLLVLATFFDVGIRTAATPLSCALFTLATQYDGTLDIEHVRYIQRKI</sequence>
<dbReference type="InterPro" id="IPR015943">
    <property type="entry name" value="WD40/YVTN_repeat-like_dom_sf"/>
</dbReference>
<evidence type="ECO:0000256" key="1">
    <source>
        <dbReference type="ARBA" id="ARBA00004123"/>
    </source>
</evidence>
<evidence type="ECO:0000256" key="4">
    <source>
        <dbReference type="ARBA" id="ARBA00023242"/>
    </source>
</evidence>
<dbReference type="Proteomes" id="UP000726737">
    <property type="component" value="Unassembled WGS sequence"/>
</dbReference>
<dbReference type="GO" id="GO:0031080">
    <property type="term" value="C:nuclear pore outer ring"/>
    <property type="evidence" value="ECO:0007669"/>
    <property type="project" value="TreeGrafter"/>
</dbReference>
<comment type="subcellular location">
    <subcellularLocation>
        <location evidence="1">Nucleus</location>
    </subcellularLocation>
</comment>
<dbReference type="Pfam" id="PF08801">
    <property type="entry name" value="Nucleoporin_N"/>
    <property type="match status" value="1"/>
</dbReference>
<dbReference type="GO" id="GO:0000972">
    <property type="term" value="P:transcription-dependent tethering of RNA polymerase II gene DNA at nuclear periphery"/>
    <property type="evidence" value="ECO:0007669"/>
    <property type="project" value="TreeGrafter"/>
</dbReference>
<dbReference type="GO" id="GO:0006606">
    <property type="term" value="P:protein import into nucleus"/>
    <property type="evidence" value="ECO:0007669"/>
    <property type="project" value="TreeGrafter"/>
</dbReference>
<dbReference type="InterPro" id="IPR037624">
    <property type="entry name" value="Nup133-like"/>
</dbReference>
<evidence type="ECO:0000259" key="6">
    <source>
        <dbReference type="Pfam" id="PF08801"/>
    </source>
</evidence>
<evidence type="ECO:0000256" key="2">
    <source>
        <dbReference type="ARBA" id="ARBA00005569"/>
    </source>
</evidence>
<dbReference type="PANTHER" id="PTHR13405">
    <property type="entry name" value="NUCLEAR PORE COMPLEX PROTEIN NUP133"/>
    <property type="match status" value="1"/>
</dbReference>
<feature type="domain" description="Nucleoporin Nup133/Nup155-like N-terminal" evidence="6">
    <location>
        <begin position="92"/>
        <end position="376"/>
    </location>
</feature>
<dbReference type="PANTHER" id="PTHR13405:SF11">
    <property type="entry name" value="NUCLEAR PORE COMPLEX PROTEIN NUP133"/>
    <property type="match status" value="1"/>
</dbReference>
<dbReference type="AlphaFoldDB" id="A0A9P6TVN5"/>
<proteinExistence type="inferred from homology"/>
<keyword evidence="8" id="KW-1185">Reference proteome</keyword>
<protein>
    <recommendedName>
        <fullName evidence="6">Nucleoporin Nup133/Nup155-like N-terminal domain-containing protein</fullName>
    </recommendedName>
</protein>
<evidence type="ECO:0000313" key="8">
    <source>
        <dbReference type="Proteomes" id="UP000726737"/>
    </source>
</evidence>
<accession>A0A9P6TVN5</accession>
<dbReference type="GO" id="GO:0017056">
    <property type="term" value="F:structural constituent of nuclear pore"/>
    <property type="evidence" value="ECO:0007669"/>
    <property type="project" value="InterPro"/>
</dbReference>
<feature type="region of interest" description="Disordered" evidence="5">
    <location>
        <begin position="1"/>
        <end position="75"/>
    </location>
</feature>
<reference evidence="7" key="1">
    <citation type="journal article" date="2020" name="Fungal Divers.">
        <title>Resolving the Mortierellaceae phylogeny through synthesis of multi-gene phylogenetics and phylogenomics.</title>
        <authorList>
            <person name="Vandepol N."/>
            <person name="Liber J."/>
            <person name="Desiro A."/>
            <person name="Na H."/>
            <person name="Kennedy M."/>
            <person name="Barry K."/>
            <person name="Grigoriev I.V."/>
            <person name="Miller A.N."/>
            <person name="O'Donnell K."/>
            <person name="Stajich J.E."/>
            <person name="Bonito G."/>
        </authorList>
    </citation>
    <scope>NUCLEOTIDE SEQUENCE</scope>
    <source>
        <strain evidence="7">KOD948</strain>
    </source>
</reference>
<comment type="similarity">
    <text evidence="2">Belongs to the nucleoporin Nup133 family.</text>
</comment>
<evidence type="ECO:0000256" key="3">
    <source>
        <dbReference type="ARBA" id="ARBA00022448"/>
    </source>
</evidence>
<organism evidence="7 8">
    <name type="scientific">Mortierella polycephala</name>
    <dbReference type="NCBI Taxonomy" id="41804"/>
    <lineage>
        <taxon>Eukaryota</taxon>
        <taxon>Fungi</taxon>
        <taxon>Fungi incertae sedis</taxon>
        <taxon>Mucoromycota</taxon>
        <taxon>Mortierellomycotina</taxon>
        <taxon>Mortierellomycetes</taxon>
        <taxon>Mortierellales</taxon>
        <taxon>Mortierellaceae</taxon>
        <taxon>Mortierella</taxon>
    </lineage>
</organism>
<dbReference type="InterPro" id="IPR014908">
    <property type="entry name" value="Nucleoporin_Nup133/Nup155_N"/>
</dbReference>
<dbReference type="Gene3D" id="2.130.10.10">
    <property type="entry name" value="YVTN repeat-like/Quinoprotein amine dehydrogenase"/>
    <property type="match status" value="1"/>
</dbReference>
<dbReference type="OrthoDB" id="103454at2759"/>
<feature type="compositionally biased region" description="Low complexity" evidence="5">
    <location>
        <begin position="47"/>
        <end position="58"/>
    </location>
</feature>
<name>A0A9P6TVN5_9FUNG</name>
<dbReference type="SUPFAM" id="SSF117289">
    <property type="entry name" value="Nucleoporin domain"/>
    <property type="match status" value="1"/>
</dbReference>
<keyword evidence="4" id="KW-0539">Nucleus</keyword>
<gene>
    <name evidence="7" type="ORF">BG011_000375</name>
</gene>
<evidence type="ECO:0000313" key="7">
    <source>
        <dbReference type="EMBL" id="KAG0248179.1"/>
    </source>
</evidence>
<feature type="compositionally biased region" description="Basic and acidic residues" evidence="5">
    <location>
        <begin position="11"/>
        <end position="25"/>
    </location>
</feature>
<comment type="caution">
    <text evidence="7">The sequence shown here is derived from an EMBL/GenBank/DDBJ whole genome shotgun (WGS) entry which is preliminary data.</text>
</comment>
<feature type="non-terminal residue" evidence="7">
    <location>
        <position position="1"/>
    </location>
</feature>
<dbReference type="GO" id="GO:0016973">
    <property type="term" value="P:poly(A)+ mRNA export from nucleus"/>
    <property type="evidence" value="ECO:0007669"/>
    <property type="project" value="TreeGrafter"/>
</dbReference>
<dbReference type="EMBL" id="JAAAJA010001075">
    <property type="protein sequence ID" value="KAG0248179.1"/>
    <property type="molecule type" value="Genomic_DNA"/>
</dbReference>
<evidence type="ECO:0000256" key="5">
    <source>
        <dbReference type="SAM" id="MobiDB-lite"/>
    </source>
</evidence>